<evidence type="ECO:0000313" key="2">
    <source>
        <dbReference type="EMBL" id="KAG3221727.1"/>
    </source>
</evidence>
<dbReference type="Proteomes" id="UP000760860">
    <property type="component" value="Unassembled WGS sequence"/>
</dbReference>
<dbReference type="EMBL" id="RCMI01000223">
    <property type="protein sequence ID" value="KAG2924584.1"/>
    <property type="molecule type" value="Genomic_DNA"/>
</dbReference>
<sequence length="70" mass="7632">MYDSANDARFAVSVVHNAEGTNKEFRPDVDDVGVHDDTAEEILLFTNIGAQDTQVGGCRRVVARKAGLLR</sequence>
<organism evidence="2 3">
    <name type="scientific">Phytophthora cactorum</name>
    <dbReference type="NCBI Taxonomy" id="29920"/>
    <lineage>
        <taxon>Eukaryota</taxon>
        <taxon>Sar</taxon>
        <taxon>Stramenopiles</taxon>
        <taxon>Oomycota</taxon>
        <taxon>Peronosporomycetes</taxon>
        <taxon>Peronosporales</taxon>
        <taxon>Peronosporaceae</taxon>
        <taxon>Phytophthora</taxon>
    </lineage>
</organism>
<name>A0A8T1KST8_9STRA</name>
<dbReference type="AlphaFoldDB" id="A0A8T1KST8"/>
<comment type="caution">
    <text evidence="2">The sequence shown here is derived from an EMBL/GenBank/DDBJ whole genome shotgun (WGS) entry which is preliminary data.</text>
</comment>
<accession>A0A8T1KST8</accession>
<dbReference type="EMBL" id="RCMV01000208">
    <property type="protein sequence ID" value="KAG3221727.1"/>
    <property type="molecule type" value="Genomic_DNA"/>
</dbReference>
<proteinExistence type="predicted"/>
<evidence type="ECO:0000313" key="1">
    <source>
        <dbReference type="EMBL" id="KAG2924584.1"/>
    </source>
</evidence>
<reference evidence="2" key="1">
    <citation type="submission" date="2018-05" db="EMBL/GenBank/DDBJ databases">
        <title>Effector identification in a new, highly contiguous assembly of the strawberry crown rot pathogen Phytophthora cactorum.</title>
        <authorList>
            <person name="Armitage A.D."/>
            <person name="Nellist C.F."/>
            <person name="Bates H."/>
            <person name="Vickerstaff R.J."/>
            <person name="Harrison R.J."/>
        </authorList>
    </citation>
    <scope>NUCLEOTIDE SEQUENCE</scope>
    <source>
        <strain evidence="1">4032</strain>
        <strain evidence="2">P421</strain>
    </source>
</reference>
<protein>
    <submittedName>
        <fullName evidence="2">Uncharacterized protein</fullName>
    </submittedName>
</protein>
<dbReference type="Proteomes" id="UP000774804">
    <property type="component" value="Unassembled WGS sequence"/>
</dbReference>
<gene>
    <name evidence="1" type="ORF">PC115_g8556</name>
    <name evidence="2" type="ORF">PC129_g7540</name>
</gene>
<evidence type="ECO:0000313" key="3">
    <source>
        <dbReference type="Proteomes" id="UP000760860"/>
    </source>
</evidence>